<dbReference type="GO" id="GO:0140359">
    <property type="term" value="F:ABC-type transporter activity"/>
    <property type="evidence" value="ECO:0007669"/>
    <property type="project" value="InterPro"/>
</dbReference>
<keyword evidence="9" id="KW-1185">Reference proteome</keyword>
<proteinExistence type="predicted"/>
<feature type="transmembrane region" description="Helical" evidence="6">
    <location>
        <begin position="186"/>
        <end position="209"/>
    </location>
</feature>
<dbReference type="STRING" id="218491.ECA0422"/>
<dbReference type="OrthoDB" id="5592991at2"/>
<evidence type="ECO:0000313" key="8">
    <source>
        <dbReference type="EMBL" id="CAG73337.1"/>
    </source>
</evidence>
<keyword evidence="2" id="KW-1003">Cell membrane</keyword>
<dbReference type="Gene3D" id="3.40.1710.10">
    <property type="entry name" value="abc type-2 transporter like domain"/>
    <property type="match status" value="1"/>
</dbReference>
<comment type="subcellular location">
    <subcellularLocation>
        <location evidence="1">Cell membrane</location>
        <topology evidence="1">Multi-pass membrane protein</topology>
    </subcellularLocation>
</comment>
<dbReference type="EMBL" id="BX950851">
    <property type="protein sequence ID" value="CAG73337.1"/>
    <property type="molecule type" value="Genomic_DNA"/>
</dbReference>
<keyword evidence="4 6" id="KW-1133">Transmembrane helix</keyword>
<name>Q6DA41_PECAS</name>
<keyword evidence="3 6" id="KW-0812">Transmembrane</keyword>
<dbReference type="Pfam" id="PF12698">
    <property type="entry name" value="ABC2_membrane_3"/>
    <property type="match status" value="1"/>
</dbReference>
<feature type="transmembrane region" description="Helical" evidence="6">
    <location>
        <begin position="20"/>
        <end position="36"/>
    </location>
</feature>
<feature type="transmembrane region" description="Helical" evidence="6">
    <location>
        <begin position="229"/>
        <end position="257"/>
    </location>
</feature>
<reference evidence="8" key="1">
    <citation type="submission" date="2004-02" db="EMBL/GenBank/DDBJ databases">
        <title>The genome sequence of the enterobacterial phytopathogen Erwinia carotovora subsp. atroseptica SCRI1043 and functional genomic identification of novel virulence factors.</title>
        <authorList>
            <person name="Bell K.S."/>
            <person name="Sebaihia M."/>
            <person name="Pritchard L."/>
            <person name="Holden M."/>
            <person name="Hyman L.J."/>
            <person name="Holeva M.C."/>
            <person name="Thomson N.R."/>
            <person name="Bentley S.D."/>
            <person name="Churcher C."/>
            <person name="Mungall K."/>
            <person name="Atkin R."/>
            <person name="Bason N."/>
            <person name="Brooks K."/>
            <person name="Chillingworth T."/>
            <person name="Clark K."/>
            <person name="Doggett J."/>
            <person name="Fraser A."/>
            <person name="Hance Z."/>
            <person name="Hauser H."/>
            <person name="Jagels K."/>
            <person name="Moule S."/>
            <person name="Norbertczak H."/>
            <person name="Ormond D."/>
            <person name="Price C."/>
            <person name="Quail M.A."/>
            <person name="Sanders M."/>
            <person name="Walker D."/>
            <person name="Whitehead S."/>
            <person name="Salmond G.P.C."/>
            <person name="Birch P.R.J."/>
            <person name="Barrell B.G."/>
            <person name="Parkhill J."/>
            <person name="Toth I.K."/>
        </authorList>
    </citation>
    <scope>NUCLEOTIDE SEQUENCE</scope>
    <source>
        <strain evidence="8">SCRI1043</strain>
    </source>
</reference>
<dbReference type="PATRIC" id="fig|218491.5.peg.426"/>
<evidence type="ECO:0000256" key="1">
    <source>
        <dbReference type="ARBA" id="ARBA00004651"/>
    </source>
</evidence>
<dbReference type="RefSeq" id="WP_011092044.1">
    <property type="nucleotide sequence ID" value="NC_004547.2"/>
</dbReference>
<protein>
    <submittedName>
        <fullName evidence="8">Membrane protein</fullName>
    </submittedName>
</protein>
<feature type="transmembrane region" description="Helical" evidence="6">
    <location>
        <begin position="269"/>
        <end position="291"/>
    </location>
</feature>
<dbReference type="GO" id="GO:0005886">
    <property type="term" value="C:plasma membrane"/>
    <property type="evidence" value="ECO:0007669"/>
    <property type="project" value="UniProtKB-SubCell"/>
</dbReference>
<evidence type="ECO:0000256" key="5">
    <source>
        <dbReference type="ARBA" id="ARBA00023136"/>
    </source>
</evidence>
<dbReference type="KEGG" id="eca:ECA0422"/>
<keyword evidence="5 6" id="KW-0472">Membrane</keyword>
<feature type="domain" description="ABC-2 type transporter transmembrane" evidence="7">
    <location>
        <begin position="21"/>
        <end position="373"/>
    </location>
</feature>
<evidence type="ECO:0000259" key="7">
    <source>
        <dbReference type="Pfam" id="PF12698"/>
    </source>
</evidence>
<dbReference type="PANTHER" id="PTHR30294:SF46">
    <property type="entry name" value="ABC TRANSPORTER PERMEASE"/>
    <property type="match status" value="1"/>
</dbReference>
<evidence type="ECO:0000256" key="6">
    <source>
        <dbReference type="SAM" id="Phobius"/>
    </source>
</evidence>
<dbReference type="HOGENOM" id="CLU_039483_10_1_6"/>
<dbReference type="PANTHER" id="PTHR30294">
    <property type="entry name" value="MEMBRANE COMPONENT OF ABC TRANSPORTER YHHJ-RELATED"/>
    <property type="match status" value="1"/>
</dbReference>
<feature type="transmembrane region" description="Helical" evidence="6">
    <location>
        <begin position="356"/>
        <end position="378"/>
    </location>
</feature>
<organism evidence="8 9">
    <name type="scientific">Pectobacterium atrosepticum (strain SCRI 1043 / ATCC BAA-672)</name>
    <name type="common">Erwinia carotovora subsp. atroseptica</name>
    <dbReference type="NCBI Taxonomy" id="218491"/>
    <lineage>
        <taxon>Bacteria</taxon>
        <taxon>Pseudomonadati</taxon>
        <taxon>Pseudomonadota</taxon>
        <taxon>Gammaproteobacteria</taxon>
        <taxon>Enterobacterales</taxon>
        <taxon>Pectobacteriaceae</taxon>
        <taxon>Pectobacterium</taxon>
    </lineage>
</organism>
<gene>
    <name evidence="8" type="ordered locus">ECA0422</name>
</gene>
<evidence type="ECO:0000256" key="2">
    <source>
        <dbReference type="ARBA" id="ARBA00022475"/>
    </source>
</evidence>
<feature type="transmembrane region" description="Helical" evidence="6">
    <location>
        <begin position="297"/>
        <end position="318"/>
    </location>
</feature>
<dbReference type="InterPro" id="IPR051449">
    <property type="entry name" value="ABC-2_transporter_component"/>
</dbReference>
<dbReference type="AlphaFoldDB" id="Q6DA41"/>
<dbReference type="Proteomes" id="UP000007966">
    <property type="component" value="Chromosome"/>
</dbReference>
<dbReference type="eggNOG" id="COG0842">
    <property type="taxonomic scope" value="Bacteria"/>
</dbReference>
<sequence>MLTFADIIRFELRSLLRDPTILLTLFGGILLYSFLYPRPYLAQTPRDLPVVLVDEDKTQLSRRLAFMADATPEVHLVAQRNTLDEAKTLLLHGEAKGIFYIPRHFYRDIMQGKSVTVSYSADASYFLIYGAIAQSLATVGGTAGAQVKISRLLAQGEGIPAASSQWQATPLNAVPVFNSTMGYVDYVVPGVFMLILHQILLMGCGLLGAGQNQRTQSGEVRYWQYATPWRLLLARTLIVGGAYLLSLLYMLGFCLDAYGIAREASMSQLLLFTLPFLLSTLWLGVVLGAAFTRKDLPSQAVLLSSIPIIFLSGFIWPVEMIPAPLNWLAQWVPAVFAIQGILRLNQMGADFTQIAAFWWHLWMLAALYGLLAWGMLGYRQRQYRRENKAARRWLEN</sequence>
<evidence type="ECO:0000313" key="9">
    <source>
        <dbReference type="Proteomes" id="UP000007966"/>
    </source>
</evidence>
<evidence type="ECO:0000256" key="3">
    <source>
        <dbReference type="ARBA" id="ARBA00022692"/>
    </source>
</evidence>
<dbReference type="InterPro" id="IPR013525">
    <property type="entry name" value="ABC2_TM"/>
</dbReference>
<evidence type="ECO:0000256" key="4">
    <source>
        <dbReference type="ARBA" id="ARBA00022989"/>
    </source>
</evidence>
<accession>Q6DA41</accession>